<dbReference type="OrthoDB" id="9808622at2"/>
<feature type="repeat" description="TPR" evidence="3">
    <location>
        <begin position="180"/>
        <end position="213"/>
    </location>
</feature>
<dbReference type="KEGG" id="run:DR864_16390"/>
<dbReference type="InterPro" id="IPR011990">
    <property type="entry name" value="TPR-like_helical_dom_sf"/>
</dbReference>
<dbReference type="PANTHER" id="PTHR44943">
    <property type="entry name" value="CELLULOSE SYNTHASE OPERON PROTEIN C"/>
    <property type="match status" value="1"/>
</dbReference>
<dbReference type="SUPFAM" id="SSF48452">
    <property type="entry name" value="TPR-like"/>
    <property type="match status" value="1"/>
</dbReference>
<feature type="transmembrane region" description="Helical" evidence="4">
    <location>
        <begin position="36"/>
        <end position="57"/>
    </location>
</feature>
<dbReference type="SMART" id="SM00028">
    <property type="entry name" value="TPR"/>
    <property type="match status" value="2"/>
</dbReference>
<evidence type="ECO:0000256" key="3">
    <source>
        <dbReference type="PROSITE-ProRule" id="PRU00339"/>
    </source>
</evidence>
<organism evidence="5 6">
    <name type="scientific">Runella rosea</name>
    <dbReference type="NCBI Taxonomy" id="2259595"/>
    <lineage>
        <taxon>Bacteria</taxon>
        <taxon>Pseudomonadati</taxon>
        <taxon>Bacteroidota</taxon>
        <taxon>Cytophagia</taxon>
        <taxon>Cytophagales</taxon>
        <taxon>Spirosomataceae</taxon>
        <taxon>Runella</taxon>
    </lineage>
</organism>
<name>A0A344TSF7_9BACT</name>
<keyword evidence="2 3" id="KW-0802">TPR repeat</keyword>
<protein>
    <submittedName>
        <fullName evidence="5">Cytochrome C biosynthesis protein</fullName>
    </submittedName>
</protein>
<evidence type="ECO:0000256" key="4">
    <source>
        <dbReference type="SAM" id="Phobius"/>
    </source>
</evidence>
<dbReference type="InterPro" id="IPR019734">
    <property type="entry name" value="TPR_rpt"/>
</dbReference>
<feature type="repeat" description="TPR" evidence="3">
    <location>
        <begin position="143"/>
        <end position="176"/>
    </location>
</feature>
<evidence type="ECO:0000256" key="2">
    <source>
        <dbReference type="ARBA" id="ARBA00022803"/>
    </source>
</evidence>
<dbReference type="Gene3D" id="1.25.40.10">
    <property type="entry name" value="Tetratricopeptide repeat domain"/>
    <property type="match status" value="1"/>
</dbReference>
<dbReference type="RefSeq" id="WP_114070319.1">
    <property type="nucleotide sequence ID" value="NZ_CP030850.1"/>
</dbReference>
<dbReference type="InterPro" id="IPR051685">
    <property type="entry name" value="Ycf3/AcsC/BcsC/TPR_MFPF"/>
</dbReference>
<dbReference type="PANTHER" id="PTHR44943:SF8">
    <property type="entry name" value="TPR REPEAT-CONTAINING PROTEIN MJ0263"/>
    <property type="match status" value="1"/>
</dbReference>
<keyword evidence="6" id="KW-1185">Reference proteome</keyword>
<dbReference type="EMBL" id="CP030850">
    <property type="protein sequence ID" value="AXE21578.1"/>
    <property type="molecule type" value="Genomic_DNA"/>
</dbReference>
<keyword evidence="4" id="KW-1133">Transmembrane helix</keyword>
<dbReference type="Pfam" id="PF13174">
    <property type="entry name" value="TPR_6"/>
    <property type="match status" value="1"/>
</dbReference>
<proteinExistence type="predicted"/>
<accession>A0A344TSF7</accession>
<dbReference type="Pfam" id="PF13432">
    <property type="entry name" value="TPR_16"/>
    <property type="match status" value="1"/>
</dbReference>
<dbReference type="AlphaFoldDB" id="A0A344TSF7"/>
<reference evidence="5 6" key="1">
    <citation type="submission" date="2018-07" db="EMBL/GenBank/DDBJ databases">
        <title>Genome sequencing of Runella.</title>
        <authorList>
            <person name="Baek M.-G."/>
            <person name="Yi H."/>
        </authorList>
    </citation>
    <scope>NUCLEOTIDE SEQUENCE [LARGE SCALE GENOMIC DNA]</scope>
    <source>
        <strain evidence="5 6">HYN0085</strain>
    </source>
</reference>
<dbReference type="PROSITE" id="PS50293">
    <property type="entry name" value="TPR_REGION"/>
    <property type="match status" value="1"/>
</dbReference>
<gene>
    <name evidence="5" type="ORF">DR864_16390</name>
</gene>
<evidence type="ECO:0000313" key="6">
    <source>
        <dbReference type="Proteomes" id="UP000251993"/>
    </source>
</evidence>
<keyword evidence="1" id="KW-0677">Repeat</keyword>
<sequence>MSNKDTDSGLEFLESPEGLAGELTKFEKNLEKNRNIFFIVGGVIVAALAGWLGYHWYVNSQDEQAQAVLFNPVFAVESDSLNKALKGSGGNPGLLAIADEYSVTPAGNLANFYAGTALLKQGKFDEAIERLKSFSSSDLLVQARAYSLIGDAYMEKNNAEEAISYYQKAVDYKPNAYFTPMYMVKLGIAYEKAKKNQEAIDVYGKLIEKYPQSSEVLNAKKFKGLLESAAE</sequence>
<keyword evidence="4" id="KW-0472">Membrane</keyword>
<dbReference type="Proteomes" id="UP000251993">
    <property type="component" value="Chromosome"/>
</dbReference>
<evidence type="ECO:0000313" key="5">
    <source>
        <dbReference type="EMBL" id="AXE21578.1"/>
    </source>
</evidence>
<keyword evidence="4" id="KW-0812">Transmembrane</keyword>
<dbReference type="PROSITE" id="PS50005">
    <property type="entry name" value="TPR"/>
    <property type="match status" value="2"/>
</dbReference>
<evidence type="ECO:0000256" key="1">
    <source>
        <dbReference type="ARBA" id="ARBA00022737"/>
    </source>
</evidence>